<dbReference type="Gene3D" id="3.30.70.100">
    <property type="match status" value="1"/>
</dbReference>
<gene>
    <name evidence="2" type="ORF">SLS53_007813</name>
</gene>
<name>A0AAN9U1T9_9PEZI</name>
<feature type="domain" description="Stress-response A/B barrel" evidence="1">
    <location>
        <begin position="5"/>
        <end position="103"/>
    </location>
</feature>
<dbReference type="PROSITE" id="PS51502">
    <property type="entry name" value="S_R_A_B_BARREL"/>
    <property type="match status" value="1"/>
</dbReference>
<dbReference type="InterPro" id="IPR013097">
    <property type="entry name" value="Dabb"/>
</dbReference>
<dbReference type="Proteomes" id="UP001320245">
    <property type="component" value="Unassembled WGS sequence"/>
</dbReference>
<dbReference type="EMBL" id="JAJSPL020000042">
    <property type="protein sequence ID" value="KAK7734708.1"/>
    <property type="molecule type" value="Genomic_DNA"/>
</dbReference>
<evidence type="ECO:0000259" key="1">
    <source>
        <dbReference type="PROSITE" id="PS51502"/>
    </source>
</evidence>
<keyword evidence="3" id="KW-1185">Reference proteome</keyword>
<evidence type="ECO:0000313" key="2">
    <source>
        <dbReference type="EMBL" id="KAK7734708.1"/>
    </source>
</evidence>
<protein>
    <recommendedName>
        <fullName evidence="1">Stress-response A/B barrel domain-containing protein</fullName>
    </recommendedName>
</protein>
<organism evidence="2 3">
    <name type="scientific">Cytospora paraplurivora</name>
    <dbReference type="NCBI Taxonomy" id="2898453"/>
    <lineage>
        <taxon>Eukaryota</taxon>
        <taxon>Fungi</taxon>
        <taxon>Dikarya</taxon>
        <taxon>Ascomycota</taxon>
        <taxon>Pezizomycotina</taxon>
        <taxon>Sordariomycetes</taxon>
        <taxon>Sordariomycetidae</taxon>
        <taxon>Diaporthales</taxon>
        <taxon>Cytosporaceae</taxon>
        <taxon>Cytospora</taxon>
    </lineage>
</organism>
<dbReference type="Pfam" id="PF07876">
    <property type="entry name" value="Dabb"/>
    <property type="match status" value="1"/>
</dbReference>
<dbReference type="AlphaFoldDB" id="A0AAN9U1T9"/>
<evidence type="ECO:0000313" key="3">
    <source>
        <dbReference type="Proteomes" id="UP001320245"/>
    </source>
</evidence>
<comment type="caution">
    <text evidence="2">The sequence shown here is derived from an EMBL/GenBank/DDBJ whole genome shotgun (WGS) entry which is preliminary data.</text>
</comment>
<proteinExistence type="predicted"/>
<accession>A0AAN9U1T9</accession>
<dbReference type="SMART" id="SM00886">
    <property type="entry name" value="Dabb"/>
    <property type="match status" value="1"/>
</dbReference>
<dbReference type="InterPro" id="IPR011008">
    <property type="entry name" value="Dimeric_a/b-barrel"/>
</dbReference>
<sequence>MSKLIHRVTLFKIPGAENQAKALAAYEKLAKEQNKDGKPYIAYLSAGIAQEDARNKGYTVVAQSKFFSQEDLRFYDESCAAHQALKATVKTLKPEEPPLTVYFEGEPAIDLTKA</sequence>
<dbReference type="SUPFAM" id="SSF54909">
    <property type="entry name" value="Dimeric alpha+beta barrel"/>
    <property type="match status" value="1"/>
</dbReference>
<reference evidence="2 3" key="1">
    <citation type="journal article" date="2023" name="PLoS ONE">
        <title>Cytospora paraplurivora sp. nov. isolated from orchards with fruit tree decline syndrome in Ontario, Canada.</title>
        <authorList>
            <person name="Ilyukhin E."/>
            <person name="Nguyen H.D.T."/>
            <person name="Castle A.J."/>
            <person name="Ellouze W."/>
        </authorList>
    </citation>
    <scope>NUCLEOTIDE SEQUENCE [LARGE SCALE GENOMIC DNA]</scope>
    <source>
        <strain evidence="2 3">FDS-564</strain>
    </source>
</reference>